<dbReference type="EMBL" id="JAHFVK010000001">
    <property type="protein sequence ID" value="MBT2134288.1"/>
    <property type="molecule type" value="Genomic_DNA"/>
</dbReference>
<evidence type="ECO:0000313" key="3">
    <source>
        <dbReference type="Proteomes" id="UP000811255"/>
    </source>
</evidence>
<evidence type="ECO:0000313" key="2">
    <source>
        <dbReference type="EMBL" id="MBT2134288.1"/>
    </source>
</evidence>
<organism evidence="2 3">
    <name type="scientific">Croceibacterium selenioxidans</name>
    <dbReference type="NCBI Taxonomy" id="2838833"/>
    <lineage>
        <taxon>Bacteria</taxon>
        <taxon>Pseudomonadati</taxon>
        <taxon>Pseudomonadota</taxon>
        <taxon>Alphaproteobacteria</taxon>
        <taxon>Sphingomonadales</taxon>
        <taxon>Erythrobacteraceae</taxon>
        <taxon>Croceibacterium</taxon>
    </lineage>
</organism>
<keyword evidence="1" id="KW-1133">Transmembrane helix</keyword>
<evidence type="ECO:0000256" key="1">
    <source>
        <dbReference type="SAM" id="Phobius"/>
    </source>
</evidence>
<sequence length="68" mass="7447">MDIVLSLVMLATLVLIGGAVFLWRRGGAQKQIWLMLLLAVVMVINLMIWLLPDSSGTAPVDRAAEQAR</sequence>
<accession>A0ABS5W3F0</accession>
<feature type="transmembrane region" description="Helical" evidence="1">
    <location>
        <begin position="6"/>
        <end position="23"/>
    </location>
</feature>
<keyword evidence="1" id="KW-0472">Membrane</keyword>
<proteinExistence type="predicted"/>
<dbReference type="RefSeq" id="WP_214535619.1">
    <property type="nucleotide sequence ID" value="NZ_JAHFVK010000001.1"/>
</dbReference>
<keyword evidence="1" id="KW-0812">Transmembrane</keyword>
<dbReference type="Proteomes" id="UP000811255">
    <property type="component" value="Unassembled WGS sequence"/>
</dbReference>
<reference evidence="2 3" key="1">
    <citation type="submission" date="2021-05" db="EMBL/GenBank/DDBJ databases">
        <title>Croceibacterium sp. LX-88 genome sequence.</title>
        <authorList>
            <person name="Luo X."/>
        </authorList>
    </citation>
    <scope>NUCLEOTIDE SEQUENCE [LARGE SCALE GENOMIC DNA]</scope>
    <source>
        <strain evidence="2 3">LX-88</strain>
    </source>
</reference>
<keyword evidence="3" id="KW-1185">Reference proteome</keyword>
<comment type="caution">
    <text evidence="2">The sequence shown here is derived from an EMBL/GenBank/DDBJ whole genome shotgun (WGS) entry which is preliminary data.</text>
</comment>
<protein>
    <submittedName>
        <fullName evidence="2">Uncharacterized protein</fullName>
    </submittedName>
</protein>
<gene>
    <name evidence="2" type="ORF">KK137_08090</name>
</gene>
<name>A0ABS5W3F0_9SPHN</name>
<feature type="transmembrane region" description="Helical" evidence="1">
    <location>
        <begin position="32"/>
        <end position="51"/>
    </location>
</feature>